<sequence length="245" mass="27669">MKKYMGVALLLGASLLASCSKDTKGTDNLTITGKIEGLKQGKVYLYHVQDTVFTAIDSVVFDGKSSNFAFKYHLESPEMLFLSLDRGHSNSIDNQLAFFAEPGAMTIETTLKNFYKDAKVQGSQSNELYNEYLKSRTLITDRQNDLYIALFEAQKTANTAQLDSLQGVSKKLAGRLYLNAINFALNNKHSDVAPYIALTELYDRNIKYLDTIYNALTPEIQNHKYAKSLNEFIQERKKEETKVTE</sequence>
<evidence type="ECO:0000259" key="2">
    <source>
        <dbReference type="Pfam" id="PF14289"/>
    </source>
</evidence>
<dbReference type="Pfam" id="PF14289">
    <property type="entry name" value="DUF4369"/>
    <property type="match status" value="1"/>
</dbReference>
<evidence type="ECO:0000313" key="4">
    <source>
        <dbReference type="Proteomes" id="UP000255024"/>
    </source>
</evidence>
<organism evidence="3 4">
    <name type="scientific">Myroides odoratus</name>
    <name type="common">Flavobacterium odoratum</name>
    <dbReference type="NCBI Taxonomy" id="256"/>
    <lineage>
        <taxon>Bacteria</taxon>
        <taxon>Pseudomonadati</taxon>
        <taxon>Bacteroidota</taxon>
        <taxon>Flavobacteriia</taxon>
        <taxon>Flavobacteriales</taxon>
        <taxon>Flavobacteriaceae</taxon>
        <taxon>Myroides</taxon>
    </lineage>
</organism>
<evidence type="ECO:0000256" key="1">
    <source>
        <dbReference type="SAM" id="SignalP"/>
    </source>
</evidence>
<feature type="chain" id="PRO_5016903400" description="DUF4369 domain-containing protein" evidence="1">
    <location>
        <begin position="20"/>
        <end position="245"/>
    </location>
</feature>
<keyword evidence="4" id="KW-1185">Reference proteome</keyword>
<accession>A0A378RNE1</accession>
<feature type="signal peptide" evidence="1">
    <location>
        <begin position="1"/>
        <end position="19"/>
    </location>
</feature>
<dbReference type="EMBL" id="UGQL01000001">
    <property type="protein sequence ID" value="STZ28536.1"/>
    <property type="molecule type" value="Genomic_DNA"/>
</dbReference>
<gene>
    <name evidence="3" type="ORF">NCTC11179_02087</name>
</gene>
<proteinExistence type="predicted"/>
<feature type="domain" description="DUF4369" evidence="2">
    <location>
        <begin position="30"/>
        <end position="129"/>
    </location>
</feature>
<dbReference type="PROSITE" id="PS51257">
    <property type="entry name" value="PROKAR_LIPOPROTEIN"/>
    <property type="match status" value="1"/>
</dbReference>
<evidence type="ECO:0000313" key="3">
    <source>
        <dbReference type="EMBL" id="STZ28536.1"/>
    </source>
</evidence>
<reference evidence="3 4" key="1">
    <citation type="submission" date="2018-06" db="EMBL/GenBank/DDBJ databases">
        <authorList>
            <consortium name="Pathogen Informatics"/>
            <person name="Doyle S."/>
        </authorList>
    </citation>
    <scope>NUCLEOTIDE SEQUENCE [LARGE SCALE GENOMIC DNA]</scope>
    <source>
        <strain evidence="3 4">NCTC11179</strain>
    </source>
</reference>
<dbReference type="AlphaFoldDB" id="A0A378RNE1"/>
<protein>
    <recommendedName>
        <fullName evidence="2">DUF4369 domain-containing protein</fullName>
    </recommendedName>
</protein>
<name>A0A378RNE1_MYROD</name>
<keyword evidence="1" id="KW-0732">Signal</keyword>
<dbReference type="InterPro" id="IPR025380">
    <property type="entry name" value="DUF4369"/>
</dbReference>
<dbReference type="RefSeq" id="WP_115091458.1">
    <property type="nucleotide sequence ID" value="NZ_CP068107.1"/>
</dbReference>
<dbReference type="Proteomes" id="UP000255024">
    <property type="component" value="Unassembled WGS sequence"/>
</dbReference>